<dbReference type="InterPro" id="IPR004417">
    <property type="entry name" value="TrmFO"/>
</dbReference>
<dbReference type="NCBIfam" id="TIGR00137">
    <property type="entry name" value="gid_trmFO"/>
    <property type="match status" value="1"/>
</dbReference>
<comment type="cofactor">
    <cofactor evidence="1 10">
        <name>FAD</name>
        <dbReference type="ChEBI" id="CHEBI:57692"/>
    </cofactor>
</comment>
<proteinExistence type="inferred from homology"/>
<evidence type="ECO:0000256" key="6">
    <source>
        <dbReference type="ARBA" id="ARBA00022694"/>
    </source>
</evidence>
<gene>
    <name evidence="10 12" type="primary">trmFO</name>
    <name evidence="12" type="ORF">IAD28_02275</name>
</gene>
<keyword evidence="3 10" id="KW-0489">Methyltransferase</keyword>
<keyword evidence="5 10" id="KW-0808">Transferase</keyword>
<evidence type="ECO:0000259" key="11">
    <source>
        <dbReference type="Pfam" id="PF01134"/>
    </source>
</evidence>
<dbReference type="AlphaFoldDB" id="A0A9D1NQS4"/>
<dbReference type="NCBIfam" id="NF003739">
    <property type="entry name" value="PRK05335.1"/>
    <property type="match status" value="1"/>
</dbReference>
<reference evidence="12" key="2">
    <citation type="journal article" date="2021" name="PeerJ">
        <title>Extensive microbial diversity within the chicken gut microbiome revealed by metagenomics and culture.</title>
        <authorList>
            <person name="Gilroy R."/>
            <person name="Ravi A."/>
            <person name="Getino M."/>
            <person name="Pursley I."/>
            <person name="Horton D.L."/>
            <person name="Alikhan N.F."/>
            <person name="Baker D."/>
            <person name="Gharbi K."/>
            <person name="Hall N."/>
            <person name="Watson M."/>
            <person name="Adriaenssens E.M."/>
            <person name="Foster-Nyarko E."/>
            <person name="Jarju S."/>
            <person name="Secka A."/>
            <person name="Antonio M."/>
            <person name="Oren A."/>
            <person name="Chaudhuri R.R."/>
            <person name="La Ragione R."/>
            <person name="Hildebrand F."/>
            <person name="Pallen M.J."/>
        </authorList>
    </citation>
    <scope>NUCLEOTIDE SEQUENCE</scope>
    <source>
        <strain evidence="12">1370</strain>
    </source>
</reference>
<keyword evidence="6 10" id="KW-0819">tRNA processing</keyword>
<dbReference type="InterPro" id="IPR040131">
    <property type="entry name" value="MnmG_N"/>
</dbReference>
<dbReference type="GO" id="GO:0050660">
    <property type="term" value="F:flavin adenine dinucleotide binding"/>
    <property type="evidence" value="ECO:0007669"/>
    <property type="project" value="UniProtKB-UniRule"/>
</dbReference>
<reference evidence="12" key="1">
    <citation type="submission" date="2020-10" db="EMBL/GenBank/DDBJ databases">
        <authorList>
            <person name="Gilroy R."/>
        </authorList>
    </citation>
    <scope>NUCLEOTIDE SEQUENCE</scope>
    <source>
        <strain evidence="12">1370</strain>
    </source>
</reference>
<evidence type="ECO:0000256" key="5">
    <source>
        <dbReference type="ARBA" id="ARBA00022679"/>
    </source>
</evidence>
<evidence type="ECO:0000256" key="9">
    <source>
        <dbReference type="ARBA" id="ARBA00023027"/>
    </source>
</evidence>
<dbReference type="SUPFAM" id="SSF51905">
    <property type="entry name" value="FAD/NAD(P)-binding domain"/>
    <property type="match status" value="1"/>
</dbReference>
<feature type="domain" description="MnmG N-terminal" evidence="11">
    <location>
        <begin position="8"/>
        <end position="374"/>
    </location>
</feature>
<keyword evidence="9 10" id="KW-0520">NAD</keyword>
<evidence type="ECO:0000256" key="8">
    <source>
        <dbReference type="ARBA" id="ARBA00022857"/>
    </source>
</evidence>
<dbReference type="Proteomes" id="UP000823960">
    <property type="component" value="Unassembled WGS sequence"/>
</dbReference>
<dbReference type="GO" id="GO:0002098">
    <property type="term" value="P:tRNA wobble uridine modification"/>
    <property type="evidence" value="ECO:0007669"/>
    <property type="project" value="TreeGrafter"/>
</dbReference>
<dbReference type="GO" id="GO:0005829">
    <property type="term" value="C:cytosol"/>
    <property type="evidence" value="ECO:0007669"/>
    <property type="project" value="TreeGrafter"/>
</dbReference>
<comment type="subcellular location">
    <subcellularLocation>
        <location evidence="10">Cytoplasm</location>
    </subcellularLocation>
</comment>
<dbReference type="Gene3D" id="3.50.50.60">
    <property type="entry name" value="FAD/NAD(P)-binding domain"/>
    <property type="match status" value="2"/>
</dbReference>
<dbReference type="EC" id="2.1.1.74" evidence="10"/>
<evidence type="ECO:0000256" key="10">
    <source>
        <dbReference type="HAMAP-Rule" id="MF_01037"/>
    </source>
</evidence>
<comment type="similarity">
    <text evidence="10">Belongs to the MnmG family. TrmFO subfamily.</text>
</comment>
<keyword evidence="7 10" id="KW-0274">FAD</keyword>
<dbReference type="InterPro" id="IPR036188">
    <property type="entry name" value="FAD/NAD-bd_sf"/>
</dbReference>
<evidence type="ECO:0000313" key="13">
    <source>
        <dbReference type="Proteomes" id="UP000823960"/>
    </source>
</evidence>
<comment type="caution">
    <text evidence="12">The sequence shown here is derived from an EMBL/GenBank/DDBJ whole genome shotgun (WGS) entry which is preliminary data.</text>
</comment>
<keyword evidence="8 10" id="KW-0521">NADP</keyword>
<accession>A0A9D1NQS4</accession>
<dbReference type="HAMAP" id="MF_01037">
    <property type="entry name" value="TrmFO"/>
    <property type="match status" value="1"/>
</dbReference>
<evidence type="ECO:0000256" key="4">
    <source>
        <dbReference type="ARBA" id="ARBA00022630"/>
    </source>
</evidence>
<evidence type="ECO:0000313" key="12">
    <source>
        <dbReference type="EMBL" id="HIV10506.1"/>
    </source>
</evidence>
<feature type="binding site" evidence="10">
    <location>
        <begin position="12"/>
        <end position="17"/>
    </location>
    <ligand>
        <name>FAD</name>
        <dbReference type="ChEBI" id="CHEBI:57692"/>
    </ligand>
</feature>
<dbReference type="EMBL" id="DVOL01000031">
    <property type="protein sequence ID" value="HIV10506.1"/>
    <property type="molecule type" value="Genomic_DNA"/>
</dbReference>
<organism evidence="12 13">
    <name type="scientific">Candidatus Faeciplasma avium</name>
    <dbReference type="NCBI Taxonomy" id="2840798"/>
    <lineage>
        <taxon>Bacteria</taxon>
        <taxon>Bacillati</taxon>
        <taxon>Bacillota</taxon>
        <taxon>Clostridia</taxon>
        <taxon>Eubacteriales</taxon>
        <taxon>Oscillospiraceae</taxon>
        <taxon>Oscillospiraceae incertae sedis</taxon>
        <taxon>Candidatus Faeciplasma</taxon>
    </lineage>
</organism>
<comment type="catalytic activity">
    <reaction evidence="10">
        <text>uridine(54) in tRNA + (6R)-5,10-methylene-5,6,7,8-tetrahydrofolate + NADH + H(+) = 5-methyluridine(54) in tRNA + (6S)-5,6,7,8-tetrahydrofolate + NAD(+)</text>
        <dbReference type="Rhea" id="RHEA:16873"/>
        <dbReference type="Rhea" id="RHEA-COMP:10167"/>
        <dbReference type="Rhea" id="RHEA-COMP:10193"/>
        <dbReference type="ChEBI" id="CHEBI:15378"/>
        <dbReference type="ChEBI" id="CHEBI:15636"/>
        <dbReference type="ChEBI" id="CHEBI:57453"/>
        <dbReference type="ChEBI" id="CHEBI:57540"/>
        <dbReference type="ChEBI" id="CHEBI:57945"/>
        <dbReference type="ChEBI" id="CHEBI:65315"/>
        <dbReference type="ChEBI" id="CHEBI:74447"/>
        <dbReference type="EC" id="2.1.1.74"/>
    </reaction>
</comment>
<evidence type="ECO:0000256" key="7">
    <source>
        <dbReference type="ARBA" id="ARBA00022827"/>
    </source>
</evidence>
<keyword evidence="2 10" id="KW-0963">Cytoplasm</keyword>
<evidence type="ECO:0000256" key="3">
    <source>
        <dbReference type="ARBA" id="ARBA00022603"/>
    </source>
</evidence>
<evidence type="ECO:0000256" key="2">
    <source>
        <dbReference type="ARBA" id="ARBA00022490"/>
    </source>
</evidence>
<dbReference type="GO" id="GO:0030488">
    <property type="term" value="P:tRNA methylation"/>
    <property type="evidence" value="ECO:0007669"/>
    <property type="project" value="TreeGrafter"/>
</dbReference>
<evidence type="ECO:0000256" key="1">
    <source>
        <dbReference type="ARBA" id="ARBA00001974"/>
    </source>
</evidence>
<dbReference type="Pfam" id="PF01134">
    <property type="entry name" value="GIDA"/>
    <property type="match status" value="1"/>
</dbReference>
<sequence length="444" mass="48409">MSLTNQPVRVIGGGLAGCEAAWQLAMRGIPVLLYEMKPKKYSPAHKYPGLAELVCSNSLKAIRLESAAGLLKQEMRRFGSLILEAAELTSVSAGGALAVSREDFSDYITKKIDESELITVISEEVLDIPSGNVIIAAGPLASDGLSASIRELVGDRYLYFHDAAAPIVSSESLDTDRVFAASRYGRGEADYLNCPMDREEYLTFYKELVSAERAPLHSFELEGDGSFCVYEGCMPIEVLASRGEDTMRFGPMKPVGLIDPRTGKRPYAVVQLRKENNEGTLYNLVGFQTNLRFGEQKRVFSMIPGLAGAEFVRYGVMHRNTYLNSPGLLDSRFRLKSDPRIRFAGQITGVEGYIESAASGIFCGFALARELLGRSTPPLPVDTMMGALFSYVENGSASDFQPMGANMGILPGLSHRIKGKQERYKALSDRALSSLEGYLAGLGE</sequence>
<comment type="function">
    <text evidence="10">Catalyzes the folate-dependent formation of 5-methyl-uridine at position 54 (M-5-U54) in all tRNAs.</text>
</comment>
<name>A0A9D1NQS4_9FIRM</name>
<comment type="catalytic activity">
    <reaction evidence="10">
        <text>uridine(54) in tRNA + (6R)-5,10-methylene-5,6,7,8-tetrahydrofolate + NADPH + H(+) = 5-methyluridine(54) in tRNA + (6S)-5,6,7,8-tetrahydrofolate + NADP(+)</text>
        <dbReference type="Rhea" id="RHEA:62372"/>
        <dbReference type="Rhea" id="RHEA-COMP:10167"/>
        <dbReference type="Rhea" id="RHEA-COMP:10193"/>
        <dbReference type="ChEBI" id="CHEBI:15378"/>
        <dbReference type="ChEBI" id="CHEBI:15636"/>
        <dbReference type="ChEBI" id="CHEBI:57453"/>
        <dbReference type="ChEBI" id="CHEBI:57783"/>
        <dbReference type="ChEBI" id="CHEBI:58349"/>
        <dbReference type="ChEBI" id="CHEBI:65315"/>
        <dbReference type="ChEBI" id="CHEBI:74447"/>
        <dbReference type="EC" id="2.1.1.74"/>
    </reaction>
</comment>
<dbReference type="PANTHER" id="PTHR11806">
    <property type="entry name" value="GLUCOSE INHIBITED DIVISION PROTEIN A"/>
    <property type="match status" value="1"/>
</dbReference>
<keyword evidence="4 10" id="KW-0285">Flavoprotein</keyword>
<dbReference type="PANTHER" id="PTHR11806:SF2">
    <property type="entry name" value="METHYLENETETRAHYDROFOLATE--TRNA-(URACIL-5-)-METHYLTRANSFERASE TRMFO"/>
    <property type="match status" value="1"/>
</dbReference>
<dbReference type="InterPro" id="IPR002218">
    <property type="entry name" value="MnmG-rel"/>
</dbReference>
<protein>
    <recommendedName>
        <fullName evidence="10">Methylenetetrahydrofolate--tRNA-(uracil-5-)-methyltransferase TrmFO</fullName>
        <ecNumber evidence="10">2.1.1.74</ecNumber>
    </recommendedName>
    <alternativeName>
        <fullName evidence="10">Folate-dependent tRNA (uracil-5-)-methyltransferase</fullName>
    </alternativeName>
    <alternativeName>
        <fullName evidence="10">Folate-dependent tRNA(M-5-U54)-methyltransferase</fullName>
    </alternativeName>
</protein>
<dbReference type="GO" id="GO:0047151">
    <property type="term" value="F:tRNA (uracil(54)-C5)-methyltransferase activity, 5,10-methylenetetrahydrofolate-dependent"/>
    <property type="evidence" value="ECO:0007669"/>
    <property type="project" value="UniProtKB-UniRule"/>
</dbReference>